<feature type="region of interest" description="Disordered" evidence="1">
    <location>
        <begin position="154"/>
        <end position="176"/>
    </location>
</feature>
<feature type="compositionally biased region" description="Basic residues" evidence="1">
    <location>
        <begin position="154"/>
        <end position="166"/>
    </location>
</feature>
<dbReference type="Gene3D" id="3.30.70.1290">
    <property type="entry name" value="Transposase IS200-like"/>
    <property type="match status" value="1"/>
</dbReference>
<organism evidence="3 4">
    <name type="scientific">Dictyobacter aurantiacus</name>
    <dbReference type="NCBI Taxonomy" id="1936993"/>
    <lineage>
        <taxon>Bacteria</taxon>
        <taxon>Bacillati</taxon>
        <taxon>Chloroflexota</taxon>
        <taxon>Ktedonobacteria</taxon>
        <taxon>Ktedonobacterales</taxon>
        <taxon>Dictyobacteraceae</taxon>
        <taxon>Dictyobacter</taxon>
    </lineage>
</organism>
<comment type="caution">
    <text evidence="3">The sequence shown here is derived from an EMBL/GenBank/DDBJ whole genome shotgun (WGS) entry which is preliminary data.</text>
</comment>
<dbReference type="GO" id="GO:0004803">
    <property type="term" value="F:transposase activity"/>
    <property type="evidence" value="ECO:0007669"/>
    <property type="project" value="InterPro"/>
</dbReference>
<dbReference type="OrthoDB" id="156534at2"/>
<dbReference type="InterPro" id="IPR002686">
    <property type="entry name" value="Transposase_17"/>
</dbReference>
<dbReference type="PANTHER" id="PTHR36966">
    <property type="entry name" value="REP-ASSOCIATED TYROSINE TRANSPOSASE"/>
    <property type="match status" value="1"/>
</dbReference>
<evidence type="ECO:0000313" key="3">
    <source>
        <dbReference type="EMBL" id="GCE07140.1"/>
    </source>
</evidence>
<dbReference type="SMART" id="SM01321">
    <property type="entry name" value="Y1_Tnp"/>
    <property type="match status" value="1"/>
</dbReference>
<dbReference type="Proteomes" id="UP000287224">
    <property type="component" value="Unassembled WGS sequence"/>
</dbReference>
<dbReference type="RefSeq" id="WP_126598160.1">
    <property type="nucleotide sequence ID" value="NZ_BIFQ01000001.1"/>
</dbReference>
<dbReference type="AlphaFoldDB" id="A0A401ZJY4"/>
<proteinExistence type="predicted"/>
<dbReference type="GO" id="GO:0006313">
    <property type="term" value="P:DNA transposition"/>
    <property type="evidence" value="ECO:0007669"/>
    <property type="project" value="InterPro"/>
</dbReference>
<sequence length="176" mass="20437">MSNPEQSRQKPFKPLKKIGLPAHKYYEPGAYAITICALEREKNLFHHPKLRTILYEEWAKLAQRYVGVTPGTIVVMHDHLHCMLILQDGYEHETSARQIIKAYKGLVANAWLHYLDESGANLPGKIWQYRAYDHVINDEIDFNNQTAYILNNSTKHKAKQKKRPKKPNPNQRPPTP</sequence>
<reference evidence="4" key="1">
    <citation type="submission" date="2018-12" db="EMBL/GenBank/DDBJ databases">
        <title>Tengunoibacter tsumagoiensis gen. nov., sp. nov., Dictyobacter kobayashii sp. nov., D. alpinus sp. nov., and D. joshuensis sp. nov. and description of Dictyobacteraceae fam. nov. within the order Ktedonobacterales isolated from Tengu-no-mugimeshi.</title>
        <authorList>
            <person name="Wang C.M."/>
            <person name="Zheng Y."/>
            <person name="Sakai Y."/>
            <person name="Toyoda A."/>
            <person name="Minakuchi Y."/>
            <person name="Abe K."/>
            <person name="Yokota A."/>
            <person name="Yabe S."/>
        </authorList>
    </citation>
    <scope>NUCLEOTIDE SEQUENCE [LARGE SCALE GENOMIC DNA]</scope>
    <source>
        <strain evidence="4">S-27</strain>
    </source>
</reference>
<dbReference type="PANTHER" id="PTHR36966:SF1">
    <property type="entry name" value="REP-ASSOCIATED TYROSINE TRANSPOSASE"/>
    <property type="match status" value="1"/>
</dbReference>
<feature type="domain" description="Transposase IS200-like" evidence="2">
    <location>
        <begin position="26"/>
        <end position="152"/>
    </location>
</feature>
<keyword evidence="4" id="KW-1185">Reference proteome</keyword>
<dbReference type="GO" id="GO:0043565">
    <property type="term" value="F:sequence-specific DNA binding"/>
    <property type="evidence" value="ECO:0007669"/>
    <property type="project" value="TreeGrafter"/>
</dbReference>
<dbReference type="InterPro" id="IPR052715">
    <property type="entry name" value="RAYT_transposase"/>
</dbReference>
<evidence type="ECO:0000259" key="2">
    <source>
        <dbReference type="SMART" id="SM01321"/>
    </source>
</evidence>
<accession>A0A401ZJY4</accession>
<evidence type="ECO:0000313" key="4">
    <source>
        <dbReference type="Proteomes" id="UP000287224"/>
    </source>
</evidence>
<dbReference type="EMBL" id="BIFQ01000001">
    <property type="protein sequence ID" value="GCE07140.1"/>
    <property type="molecule type" value="Genomic_DNA"/>
</dbReference>
<dbReference type="SUPFAM" id="SSF143422">
    <property type="entry name" value="Transposase IS200-like"/>
    <property type="match status" value="1"/>
</dbReference>
<evidence type="ECO:0000256" key="1">
    <source>
        <dbReference type="SAM" id="MobiDB-lite"/>
    </source>
</evidence>
<protein>
    <recommendedName>
        <fullName evidence="2">Transposase IS200-like domain-containing protein</fullName>
    </recommendedName>
</protein>
<dbReference type="InterPro" id="IPR036515">
    <property type="entry name" value="Transposase_17_sf"/>
</dbReference>
<name>A0A401ZJY4_9CHLR</name>
<gene>
    <name evidence="3" type="ORF">KDAU_44690</name>
</gene>